<gene>
    <name evidence="1" type="ORF">PILCRDRAFT_825359</name>
</gene>
<feature type="non-terminal residue" evidence="1">
    <location>
        <position position="74"/>
    </location>
</feature>
<sequence>MSAMSTHPASTVILSLSHRYCSSQSGIVSHAHPSSVTHYFLPFLVRGVAVIIKSTAVLTSNVRKKALEDDVEVL</sequence>
<dbReference type="EMBL" id="KN833025">
    <property type="protein sequence ID" value="KIM77396.1"/>
    <property type="molecule type" value="Genomic_DNA"/>
</dbReference>
<proteinExistence type="predicted"/>
<dbReference type="AlphaFoldDB" id="A0A0C3FCA2"/>
<name>A0A0C3FCA2_PILCF</name>
<dbReference type="InParanoid" id="A0A0C3FCA2"/>
<dbReference type="Proteomes" id="UP000054166">
    <property type="component" value="Unassembled WGS sequence"/>
</dbReference>
<protein>
    <submittedName>
        <fullName evidence="1">Uncharacterized protein</fullName>
    </submittedName>
</protein>
<evidence type="ECO:0000313" key="1">
    <source>
        <dbReference type="EMBL" id="KIM77396.1"/>
    </source>
</evidence>
<reference evidence="2" key="2">
    <citation type="submission" date="2015-01" db="EMBL/GenBank/DDBJ databases">
        <title>Evolutionary Origins and Diversification of the Mycorrhizal Mutualists.</title>
        <authorList>
            <consortium name="DOE Joint Genome Institute"/>
            <consortium name="Mycorrhizal Genomics Consortium"/>
            <person name="Kohler A."/>
            <person name="Kuo A."/>
            <person name="Nagy L.G."/>
            <person name="Floudas D."/>
            <person name="Copeland A."/>
            <person name="Barry K.W."/>
            <person name="Cichocki N."/>
            <person name="Veneault-Fourrey C."/>
            <person name="LaButti K."/>
            <person name="Lindquist E.A."/>
            <person name="Lipzen A."/>
            <person name="Lundell T."/>
            <person name="Morin E."/>
            <person name="Murat C."/>
            <person name="Riley R."/>
            <person name="Ohm R."/>
            <person name="Sun H."/>
            <person name="Tunlid A."/>
            <person name="Henrissat B."/>
            <person name="Grigoriev I.V."/>
            <person name="Hibbett D.S."/>
            <person name="Martin F."/>
        </authorList>
    </citation>
    <scope>NUCLEOTIDE SEQUENCE [LARGE SCALE GENOMIC DNA]</scope>
    <source>
        <strain evidence="2">F 1598</strain>
    </source>
</reference>
<accession>A0A0C3FCA2</accession>
<organism evidence="1 2">
    <name type="scientific">Piloderma croceum (strain F 1598)</name>
    <dbReference type="NCBI Taxonomy" id="765440"/>
    <lineage>
        <taxon>Eukaryota</taxon>
        <taxon>Fungi</taxon>
        <taxon>Dikarya</taxon>
        <taxon>Basidiomycota</taxon>
        <taxon>Agaricomycotina</taxon>
        <taxon>Agaricomycetes</taxon>
        <taxon>Agaricomycetidae</taxon>
        <taxon>Atheliales</taxon>
        <taxon>Atheliaceae</taxon>
        <taxon>Piloderma</taxon>
    </lineage>
</organism>
<dbReference type="HOGENOM" id="CLU_2694604_0_0_1"/>
<evidence type="ECO:0000313" key="2">
    <source>
        <dbReference type="Proteomes" id="UP000054166"/>
    </source>
</evidence>
<reference evidence="1 2" key="1">
    <citation type="submission" date="2014-04" db="EMBL/GenBank/DDBJ databases">
        <authorList>
            <consortium name="DOE Joint Genome Institute"/>
            <person name="Kuo A."/>
            <person name="Tarkka M."/>
            <person name="Buscot F."/>
            <person name="Kohler A."/>
            <person name="Nagy L.G."/>
            <person name="Floudas D."/>
            <person name="Copeland A."/>
            <person name="Barry K.W."/>
            <person name="Cichocki N."/>
            <person name="Veneault-Fourrey C."/>
            <person name="LaButti K."/>
            <person name="Lindquist E.A."/>
            <person name="Lipzen A."/>
            <person name="Lundell T."/>
            <person name="Morin E."/>
            <person name="Murat C."/>
            <person name="Sun H."/>
            <person name="Tunlid A."/>
            <person name="Henrissat B."/>
            <person name="Grigoriev I.V."/>
            <person name="Hibbett D.S."/>
            <person name="Martin F."/>
            <person name="Nordberg H.P."/>
            <person name="Cantor M.N."/>
            <person name="Hua S.X."/>
        </authorList>
    </citation>
    <scope>NUCLEOTIDE SEQUENCE [LARGE SCALE GENOMIC DNA]</scope>
    <source>
        <strain evidence="1 2">F 1598</strain>
    </source>
</reference>
<keyword evidence="2" id="KW-1185">Reference proteome</keyword>